<proteinExistence type="predicted"/>
<keyword evidence="2" id="KW-1185">Reference proteome</keyword>
<dbReference type="RefSeq" id="WP_013842928.1">
    <property type="nucleotide sequence ID" value="NC_015589.1"/>
</dbReference>
<accession>F6DT71</accession>
<dbReference type="eggNOG" id="ENOG5033D75">
    <property type="taxonomic scope" value="Bacteria"/>
</dbReference>
<dbReference type="OrthoDB" id="1787247at2"/>
<dbReference type="HOGENOM" id="CLU_2588587_0_0_9"/>
<organism evidence="1 2">
    <name type="scientific">Desulforamulus ruminis (strain ATCC 23193 / DSM 2154 / NCIMB 8452 / DL)</name>
    <name type="common">Desulfotomaculum ruminis</name>
    <dbReference type="NCBI Taxonomy" id="696281"/>
    <lineage>
        <taxon>Bacteria</taxon>
        <taxon>Bacillati</taxon>
        <taxon>Bacillota</taxon>
        <taxon>Clostridia</taxon>
        <taxon>Eubacteriales</taxon>
        <taxon>Peptococcaceae</taxon>
        <taxon>Desulforamulus</taxon>
    </lineage>
</organism>
<name>F6DT71_DESRL</name>
<gene>
    <name evidence="1" type="ordered locus">Desru_2963</name>
</gene>
<reference evidence="1 2" key="2">
    <citation type="journal article" date="2012" name="Stand. Genomic Sci.">
        <title>Complete genome sequence of the sulfate-reducing firmicute Desulfotomaculum ruminis type strain (DL(T)).</title>
        <authorList>
            <person name="Spring S."/>
            <person name="Visser M."/>
            <person name="Lu M."/>
            <person name="Copeland A."/>
            <person name="Lapidus A."/>
            <person name="Lucas S."/>
            <person name="Cheng J.F."/>
            <person name="Han C."/>
            <person name="Tapia R."/>
            <person name="Goodwin L.A."/>
            <person name="Pitluck S."/>
            <person name="Ivanova N."/>
            <person name="Land M."/>
            <person name="Hauser L."/>
            <person name="Larimer F."/>
            <person name="Rohde M."/>
            <person name="Goker M."/>
            <person name="Detter J.C."/>
            <person name="Kyrpides N.C."/>
            <person name="Woyke T."/>
            <person name="Schaap P.J."/>
            <person name="Plugge C.M."/>
            <person name="Muyzer G."/>
            <person name="Kuever J."/>
            <person name="Pereira I.A."/>
            <person name="Parshina S.N."/>
            <person name="Bernier-Latmani R."/>
            <person name="Stams A.J."/>
            <person name="Klenk H.P."/>
        </authorList>
    </citation>
    <scope>NUCLEOTIDE SEQUENCE [LARGE SCALE GENOMIC DNA]</scope>
    <source>
        <strain evidence="2">ATCC 23193 / DSM 2154 / NCIB 8452 / DL</strain>
    </source>
</reference>
<dbReference type="KEGG" id="dru:Desru_2963"/>
<dbReference type="STRING" id="696281.Desru_2963"/>
<protein>
    <submittedName>
        <fullName evidence="1">Uncharacterized protein</fullName>
    </submittedName>
</protein>
<evidence type="ECO:0000313" key="2">
    <source>
        <dbReference type="Proteomes" id="UP000009234"/>
    </source>
</evidence>
<reference evidence="2" key="1">
    <citation type="submission" date="2011-05" db="EMBL/GenBank/DDBJ databases">
        <title>Complete sequence of Desulfotomaculum ruminis DSM 2154.</title>
        <authorList>
            <person name="Lucas S."/>
            <person name="Copeland A."/>
            <person name="Lapidus A."/>
            <person name="Cheng J.-F."/>
            <person name="Goodwin L."/>
            <person name="Pitluck S."/>
            <person name="Lu M."/>
            <person name="Detter J.C."/>
            <person name="Han C."/>
            <person name="Tapia R."/>
            <person name="Land M."/>
            <person name="Hauser L."/>
            <person name="Kyrpides N."/>
            <person name="Ivanova N."/>
            <person name="Mikhailova N."/>
            <person name="Pagani I."/>
            <person name="Stams A.J.M."/>
            <person name="Plugge C.M."/>
            <person name="Muyzer G."/>
            <person name="Kuever J."/>
            <person name="Parshina S.N."/>
            <person name="Ivanova A.E."/>
            <person name="Nazina T.N."/>
            <person name="Brambilla E."/>
            <person name="Spring S."/>
            <person name="Klenk H.-P."/>
            <person name="Woyke T."/>
        </authorList>
    </citation>
    <scope>NUCLEOTIDE SEQUENCE [LARGE SCALE GENOMIC DNA]</scope>
    <source>
        <strain evidence="2">ATCC 23193 / DSM 2154 / NCIB 8452 / DL</strain>
    </source>
</reference>
<sequence>MPYCANCGNHQSLASSKIPPSSDTAAAPPYGLFGNFSPEGQLITMECQGASLDDAQEAFEDPKTYFDRCPICGSSEIYW</sequence>
<dbReference type="Proteomes" id="UP000009234">
    <property type="component" value="Chromosome"/>
</dbReference>
<dbReference type="AlphaFoldDB" id="F6DT71"/>
<dbReference type="EMBL" id="CP002780">
    <property type="protein sequence ID" value="AEG61176.1"/>
    <property type="molecule type" value="Genomic_DNA"/>
</dbReference>
<evidence type="ECO:0000313" key="1">
    <source>
        <dbReference type="EMBL" id="AEG61176.1"/>
    </source>
</evidence>